<organism evidence="1 2">
    <name type="scientific">Petralouisia muris</name>
    <dbReference type="NCBI Taxonomy" id="3032872"/>
    <lineage>
        <taxon>Bacteria</taxon>
        <taxon>Bacillati</taxon>
        <taxon>Bacillota</taxon>
        <taxon>Clostridia</taxon>
        <taxon>Lachnospirales</taxon>
        <taxon>Lachnospiraceae</taxon>
        <taxon>Petralouisia</taxon>
    </lineage>
</organism>
<comment type="caution">
    <text evidence="1">The sequence shown here is derived from an EMBL/GenBank/DDBJ whole genome shotgun (WGS) entry which is preliminary data.</text>
</comment>
<proteinExistence type="predicted"/>
<protein>
    <submittedName>
        <fullName evidence="1">Uncharacterized protein</fullName>
    </submittedName>
</protein>
<dbReference type="EMBL" id="SRYA01000046">
    <property type="protein sequence ID" value="TGY92660.1"/>
    <property type="molecule type" value="Genomic_DNA"/>
</dbReference>
<gene>
    <name evidence="1" type="ORF">E5329_19210</name>
</gene>
<evidence type="ECO:0000313" key="1">
    <source>
        <dbReference type="EMBL" id="TGY92660.1"/>
    </source>
</evidence>
<keyword evidence="2" id="KW-1185">Reference proteome</keyword>
<accession>A0AC61RRW9</accession>
<name>A0AC61RRW9_9FIRM</name>
<evidence type="ECO:0000313" key="2">
    <source>
        <dbReference type="Proteomes" id="UP000304953"/>
    </source>
</evidence>
<dbReference type="Proteomes" id="UP000304953">
    <property type="component" value="Unassembled WGS sequence"/>
</dbReference>
<reference evidence="1" key="1">
    <citation type="submission" date="2019-04" db="EMBL/GenBank/DDBJ databases">
        <title>Microbes associate with the intestines of laboratory mice.</title>
        <authorList>
            <person name="Navarre W."/>
            <person name="Wong E."/>
            <person name="Huang K."/>
            <person name="Tropini C."/>
            <person name="Ng K."/>
            <person name="Yu B."/>
        </authorList>
    </citation>
    <scope>NUCLEOTIDE SEQUENCE</scope>
    <source>
        <strain evidence="1">NM01_1-7b</strain>
    </source>
</reference>
<sequence length="173" mass="18420">MKCSGTVWCVGSKVESVKPGDRVAVWPVKSCKECFACKEGYGHVCQSLKVRGIETEGAFQYAWTLDEEALVKIPDTVSMLHGALAEPLAICCHVVKRGNVKKGDFVVVIGGGPIGIMTALAAKAAGADVVFETSGSQPGVDSMVQLPRVHGAVVLVAIYGKPMTVDLKQLYYY</sequence>